<dbReference type="InterPro" id="IPR012171">
    <property type="entry name" value="Fatty_acid_desaturase"/>
</dbReference>
<gene>
    <name evidence="3" type="ORF">PATL70BA_2252</name>
</gene>
<feature type="transmembrane region" description="Helical" evidence="1">
    <location>
        <begin position="21"/>
        <end position="43"/>
    </location>
</feature>
<evidence type="ECO:0000259" key="2">
    <source>
        <dbReference type="Pfam" id="PF00487"/>
    </source>
</evidence>
<dbReference type="EMBL" id="LR130778">
    <property type="protein sequence ID" value="VDN48144.1"/>
    <property type="molecule type" value="Genomic_DNA"/>
</dbReference>
<feature type="domain" description="Fatty acid desaturase" evidence="2">
    <location>
        <begin position="53"/>
        <end position="288"/>
    </location>
</feature>
<reference evidence="3 4" key="1">
    <citation type="submission" date="2018-09" db="EMBL/GenBank/DDBJ databases">
        <authorList>
            <person name="Postec A."/>
        </authorList>
    </citation>
    <scope>NUCLEOTIDE SEQUENCE [LARGE SCALE GENOMIC DNA]</scope>
    <source>
        <strain evidence="3">70B-A</strain>
    </source>
</reference>
<dbReference type="GO" id="GO:0016717">
    <property type="term" value="F:oxidoreductase activity, acting on paired donors, with oxidation of a pair of donors resulting in the reduction of molecular oxygen to two molecules of water"/>
    <property type="evidence" value="ECO:0007669"/>
    <property type="project" value="TreeGrafter"/>
</dbReference>
<proteinExistence type="predicted"/>
<evidence type="ECO:0000313" key="4">
    <source>
        <dbReference type="Proteomes" id="UP000279029"/>
    </source>
</evidence>
<dbReference type="GO" id="GO:0006629">
    <property type="term" value="P:lipid metabolic process"/>
    <property type="evidence" value="ECO:0007669"/>
    <property type="project" value="InterPro"/>
</dbReference>
<dbReference type="Pfam" id="PF00487">
    <property type="entry name" value="FA_desaturase"/>
    <property type="match status" value="1"/>
</dbReference>
<keyword evidence="1" id="KW-1133">Transmembrane helix</keyword>
<name>A0A3P7NY53_9FIRM</name>
<dbReference type="InterPro" id="IPR005804">
    <property type="entry name" value="FA_desaturase_dom"/>
</dbReference>
<feature type="transmembrane region" description="Helical" evidence="1">
    <location>
        <begin position="49"/>
        <end position="70"/>
    </location>
</feature>
<keyword evidence="1" id="KW-0812">Transmembrane</keyword>
<keyword evidence="4" id="KW-1185">Reference proteome</keyword>
<dbReference type="Proteomes" id="UP000279029">
    <property type="component" value="Chromosome"/>
</dbReference>
<protein>
    <submittedName>
        <fullName evidence="3">Fatty acid desaturase</fullName>
    </submittedName>
</protein>
<dbReference type="AlphaFoldDB" id="A0A3P7NY53"/>
<feature type="transmembrane region" description="Helical" evidence="1">
    <location>
        <begin position="180"/>
        <end position="199"/>
    </location>
</feature>
<evidence type="ECO:0000313" key="3">
    <source>
        <dbReference type="EMBL" id="VDN48144.1"/>
    </source>
</evidence>
<organism evidence="3 4">
    <name type="scientific">Petrocella atlantisensis</name>
    <dbReference type="NCBI Taxonomy" id="2173034"/>
    <lineage>
        <taxon>Bacteria</taxon>
        <taxon>Bacillati</taxon>
        <taxon>Bacillota</taxon>
        <taxon>Clostridia</taxon>
        <taxon>Lachnospirales</taxon>
        <taxon>Vallitaleaceae</taxon>
        <taxon>Petrocella</taxon>
    </lineage>
</organism>
<dbReference type="CDD" id="cd03507">
    <property type="entry name" value="Delta12-FADS-like"/>
    <property type="match status" value="1"/>
</dbReference>
<feature type="transmembrane region" description="Helical" evidence="1">
    <location>
        <begin position="151"/>
        <end position="168"/>
    </location>
</feature>
<dbReference type="RefSeq" id="WP_172596207.1">
    <property type="nucleotide sequence ID" value="NZ_LR130778.1"/>
</dbReference>
<accession>A0A3P7NY53</accession>
<dbReference type="PANTHER" id="PTHR19353">
    <property type="entry name" value="FATTY ACID DESATURASE 2"/>
    <property type="match status" value="1"/>
</dbReference>
<keyword evidence="1" id="KW-0472">Membrane</keyword>
<evidence type="ECO:0000256" key="1">
    <source>
        <dbReference type="SAM" id="Phobius"/>
    </source>
</evidence>
<sequence length="339" mass="39531">MSRKEWNSYLKVYAKADHKKVMLQIFNTVIPYILLLVSIFYLGSQGTSFAILFPLSIVAAALMVRTFIFFHDCTHQSYVSSSKGNQLLGNFFGILVFTPYEPWKKEHNIHHGTVGNLDERGVGDIWTMTSTEYEAASKFDKMIYRIFRNPAFLFTIAPVFLFTVLQRFPKKTATKKERRNYALVNSILLIYAVSFSFLFGWQVFFTYQILIIAMASTTGVWMFYVQHQFEEVYWEGAADWDLVDAALEGSTFYKLPGILEWISGYIGYHHIHHLNARIPNYNLKACYNSSTKLQETKTVYFLESFKLAFLFIYNEKVKRMMTYKAYTAYKSVNKPIEQL</sequence>
<dbReference type="PANTHER" id="PTHR19353:SF73">
    <property type="entry name" value="FATTY ACID DESATURASE"/>
    <property type="match status" value="1"/>
</dbReference>
<dbReference type="KEGG" id="cbar:PATL70BA_2252"/>
<dbReference type="GO" id="GO:0016020">
    <property type="term" value="C:membrane"/>
    <property type="evidence" value="ECO:0007669"/>
    <property type="project" value="TreeGrafter"/>
</dbReference>